<protein>
    <submittedName>
        <fullName evidence="1">17492_t:CDS:1</fullName>
    </submittedName>
</protein>
<sequence>RDGGVITHDSSAIISLEGGGIVGLRGSAIISLKSGGIVGLGGGTIISTHFLYLNMKKIMISKNSFS</sequence>
<evidence type="ECO:0000313" key="1">
    <source>
        <dbReference type="EMBL" id="CAG8683365.1"/>
    </source>
</evidence>
<proteinExistence type="predicted"/>
<keyword evidence="2" id="KW-1185">Reference proteome</keyword>
<feature type="non-terminal residue" evidence="1">
    <location>
        <position position="1"/>
    </location>
</feature>
<name>A0ACA9NZ37_9GLOM</name>
<dbReference type="EMBL" id="CAJVPW010018772">
    <property type="protein sequence ID" value="CAG8683365.1"/>
    <property type="molecule type" value="Genomic_DNA"/>
</dbReference>
<dbReference type="Proteomes" id="UP000789366">
    <property type="component" value="Unassembled WGS sequence"/>
</dbReference>
<accession>A0ACA9NZ37</accession>
<organism evidence="1 2">
    <name type="scientific">Cetraspora pellucida</name>
    <dbReference type="NCBI Taxonomy" id="1433469"/>
    <lineage>
        <taxon>Eukaryota</taxon>
        <taxon>Fungi</taxon>
        <taxon>Fungi incertae sedis</taxon>
        <taxon>Mucoromycota</taxon>
        <taxon>Glomeromycotina</taxon>
        <taxon>Glomeromycetes</taxon>
        <taxon>Diversisporales</taxon>
        <taxon>Gigasporaceae</taxon>
        <taxon>Cetraspora</taxon>
    </lineage>
</organism>
<evidence type="ECO:0000313" key="2">
    <source>
        <dbReference type="Proteomes" id="UP000789366"/>
    </source>
</evidence>
<comment type="caution">
    <text evidence="1">The sequence shown here is derived from an EMBL/GenBank/DDBJ whole genome shotgun (WGS) entry which is preliminary data.</text>
</comment>
<gene>
    <name evidence="1" type="ORF">SPELUC_LOCUS10282</name>
</gene>
<reference evidence="1" key="1">
    <citation type="submission" date="2021-06" db="EMBL/GenBank/DDBJ databases">
        <authorList>
            <person name="Kallberg Y."/>
            <person name="Tangrot J."/>
            <person name="Rosling A."/>
        </authorList>
    </citation>
    <scope>NUCLEOTIDE SEQUENCE</scope>
    <source>
        <strain evidence="1">28 12/20/2015</strain>
    </source>
</reference>